<keyword evidence="1" id="KW-1133">Transmembrane helix</keyword>
<dbReference type="OrthoDB" id="9777090at2"/>
<dbReference type="Gene3D" id="3.40.50.1820">
    <property type="entry name" value="alpha/beta hydrolase"/>
    <property type="match status" value="1"/>
</dbReference>
<dbReference type="STRING" id="617002.SAMN05660653_02745"/>
<gene>
    <name evidence="3" type="ORF">SAMN05660653_02745</name>
</gene>
<keyword evidence="4" id="KW-1185">Reference proteome</keyword>
<dbReference type="Proteomes" id="UP000198771">
    <property type="component" value="Unassembled WGS sequence"/>
</dbReference>
<keyword evidence="1" id="KW-0812">Transmembrane</keyword>
<feature type="domain" description="Serine aminopeptidase S33" evidence="2">
    <location>
        <begin position="70"/>
        <end position="192"/>
    </location>
</feature>
<protein>
    <recommendedName>
        <fullName evidence="2">Serine aminopeptidase S33 domain-containing protein</fullName>
    </recommendedName>
</protein>
<dbReference type="Pfam" id="PF12146">
    <property type="entry name" value="Hydrolase_4"/>
    <property type="match status" value="1"/>
</dbReference>
<evidence type="ECO:0000313" key="3">
    <source>
        <dbReference type="EMBL" id="SDB55154.1"/>
    </source>
</evidence>
<dbReference type="RefSeq" id="WP_092123013.1">
    <property type="nucleotide sequence ID" value="NZ_FMXO01000017.1"/>
</dbReference>
<dbReference type="PANTHER" id="PTHR12277">
    <property type="entry name" value="ALPHA/BETA HYDROLASE DOMAIN-CONTAINING PROTEIN"/>
    <property type="match status" value="1"/>
</dbReference>
<dbReference type="PANTHER" id="PTHR12277:SF81">
    <property type="entry name" value="PROTEIN ABHD13"/>
    <property type="match status" value="1"/>
</dbReference>
<evidence type="ECO:0000256" key="1">
    <source>
        <dbReference type="SAM" id="Phobius"/>
    </source>
</evidence>
<sequence>MYTTVSIAAVAVLLYLGLTGLVYLRQDALIYYPVAEIAQTPADYGWEFDDLTLRTEDGVNIHAWYVPVENARGVVLFCHGNAGNIGHRLDSIRIFRDLGLSVLIFDYRGFGNSEGRPSESGTYRDVRAAWKFLLEDKNVAPERIVVFGRSLGGAVATYLASSQPVGALIIESAFTSLPDMAARLYPLLPVRWLAKYNYNSLARISDVQAPVLVVHSPEDELVPFAHGQALYATAPESKMFLEISGGHNMGFLSSGAVYVEGLRSFLEQYVFEEKH</sequence>
<organism evidence="3 4">
    <name type="scientific">Desulfonatronum thiosulfatophilum</name>
    <dbReference type="NCBI Taxonomy" id="617002"/>
    <lineage>
        <taxon>Bacteria</taxon>
        <taxon>Pseudomonadati</taxon>
        <taxon>Thermodesulfobacteriota</taxon>
        <taxon>Desulfovibrionia</taxon>
        <taxon>Desulfovibrionales</taxon>
        <taxon>Desulfonatronaceae</taxon>
        <taxon>Desulfonatronum</taxon>
    </lineage>
</organism>
<dbReference type="EMBL" id="FMXO01000017">
    <property type="protein sequence ID" value="SDB55154.1"/>
    <property type="molecule type" value="Genomic_DNA"/>
</dbReference>
<feature type="transmembrane region" description="Helical" evidence="1">
    <location>
        <begin position="6"/>
        <end position="24"/>
    </location>
</feature>
<evidence type="ECO:0000259" key="2">
    <source>
        <dbReference type="Pfam" id="PF12146"/>
    </source>
</evidence>
<evidence type="ECO:0000313" key="4">
    <source>
        <dbReference type="Proteomes" id="UP000198771"/>
    </source>
</evidence>
<dbReference type="AlphaFoldDB" id="A0A1G6ECJ6"/>
<accession>A0A1G6ECJ6</accession>
<dbReference type="InterPro" id="IPR022742">
    <property type="entry name" value="Hydrolase_4"/>
</dbReference>
<keyword evidence="1" id="KW-0472">Membrane</keyword>
<name>A0A1G6ECJ6_9BACT</name>
<dbReference type="SUPFAM" id="SSF53474">
    <property type="entry name" value="alpha/beta-Hydrolases"/>
    <property type="match status" value="1"/>
</dbReference>
<reference evidence="3 4" key="1">
    <citation type="submission" date="2016-10" db="EMBL/GenBank/DDBJ databases">
        <authorList>
            <person name="de Groot N.N."/>
        </authorList>
    </citation>
    <scope>NUCLEOTIDE SEQUENCE [LARGE SCALE GENOMIC DNA]</scope>
    <source>
        <strain evidence="3 4">ASO4-2</strain>
    </source>
</reference>
<dbReference type="InterPro" id="IPR029058">
    <property type="entry name" value="AB_hydrolase_fold"/>
</dbReference>
<proteinExistence type="predicted"/>